<dbReference type="AlphaFoldDB" id="A0A6I0ES20"/>
<evidence type="ECO:0000256" key="4">
    <source>
        <dbReference type="ARBA" id="ARBA00007637"/>
    </source>
</evidence>
<comment type="caution">
    <text evidence="13">The sequence shown here is derived from an EMBL/GenBank/DDBJ whole genome shotgun (WGS) entry which is preliminary data.</text>
</comment>
<evidence type="ECO:0000313" key="13">
    <source>
        <dbReference type="EMBL" id="KAB2951555.1"/>
    </source>
</evidence>
<keyword evidence="7 11" id="KW-0520">NAD</keyword>
<dbReference type="OrthoDB" id="244102at2"/>
<evidence type="ECO:0000256" key="11">
    <source>
        <dbReference type="RuleBase" id="RU366046"/>
    </source>
</evidence>
<evidence type="ECO:0000256" key="9">
    <source>
        <dbReference type="ARBA" id="ARBA00023235"/>
    </source>
</evidence>
<gene>
    <name evidence="13" type="primary">galE</name>
    <name evidence="13" type="ORF">F9B85_12185</name>
</gene>
<accession>A0A6I0ES20</accession>
<evidence type="ECO:0000256" key="5">
    <source>
        <dbReference type="ARBA" id="ARBA00013189"/>
    </source>
</evidence>
<dbReference type="EC" id="5.1.3.2" evidence="5 11"/>
<protein>
    <recommendedName>
        <fullName evidence="6 11">UDP-glucose 4-epimerase</fullName>
        <ecNumber evidence="5 11">5.1.3.2</ecNumber>
    </recommendedName>
</protein>
<evidence type="ECO:0000256" key="6">
    <source>
        <dbReference type="ARBA" id="ARBA00018569"/>
    </source>
</evidence>
<evidence type="ECO:0000256" key="7">
    <source>
        <dbReference type="ARBA" id="ARBA00023027"/>
    </source>
</evidence>
<dbReference type="GO" id="GO:0003978">
    <property type="term" value="F:UDP-glucose 4-epimerase activity"/>
    <property type="evidence" value="ECO:0007669"/>
    <property type="project" value="UniProtKB-UniRule"/>
</dbReference>
<evidence type="ECO:0000256" key="2">
    <source>
        <dbReference type="ARBA" id="ARBA00001911"/>
    </source>
</evidence>
<dbReference type="PANTHER" id="PTHR43725">
    <property type="entry name" value="UDP-GLUCOSE 4-EPIMERASE"/>
    <property type="match status" value="1"/>
</dbReference>
<dbReference type="EMBL" id="WBXO01000011">
    <property type="protein sequence ID" value="KAB2951555.1"/>
    <property type="molecule type" value="Genomic_DNA"/>
</dbReference>
<dbReference type="UniPathway" id="UPA00214"/>
<evidence type="ECO:0000256" key="3">
    <source>
        <dbReference type="ARBA" id="ARBA00004947"/>
    </source>
</evidence>
<dbReference type="Gene3D" id="3.40.50.720">
    <property type="entry name" value="NAD(P)-binding Rossmann-like Domain"/>
    <property type="match status" value="1"/>
</dbReference>
<dbReference type="RefSeq" id="WP_151621326.1">
    <property type="nucleotide sequence ID" value="NZ_WBXO01000011.1"/>
</dbReference>
<sequence length="327" mass="36442">MAILVTGGAGYVGSHCILALLERREEIIIVDDLSTGTMELVPPELPFYHGDIGDEKFLQKIFLNHQIEAVFHFAAKALVGESMLDPANYFINNTAKTSQLLKTMTEYAIPYLIFSSSAAVYGEPRILPIPEEHPTLPQNPYGLSKLMTEQMLQWFEQVHGLRWVALRYFNAAGADIQGRRGEIHDPESHLIPNVLKVASGEKKSLSILGNNYATADGTAIRDYIHVTDLASAHSLAYESLQRGLPSGAYNLGNNRGYSILEVVEKVEQITGKKIAYQFEPARAGDPSVLIASAEKAKKELGWQPRYSTLERILEDAWKWQQSQRKGE</sequence>
<keyword evidence="14" id="KW-1185">Reference proteome</keyword>
<comment type="cofactor">
    <cofactor evidence="2 11">
        <name>NAD(+)</name>
        <dbReference type="ChEBI" id="CHEBI:57540"/>
    </cofactor>
</comment>
<dbReference type="Pfam" id="PF01370">
    <property type="entry name" value="Epimerase"/>
    <property type="match status" value="1"/>
</dbReference>
<dbReference type="Proteomes" id="UP000468766">
    <property type="component" value="Unassembled WGS sequence"/>
</dbReference>
<keyword evidence="9 11" id="KW-0413">Isomerase</keyword>
<dbReference type="InterPro" id="IPR005886">
    <property type="entry name" value="UDP_G4E"/>
</dbReference>
<name>A0A6I0ES20_9FIRM</name>
<comment type="catalytic activity">
    <reaction evidence="1 11">
        <text>UDP-alpha-D-glucose = UDP-alpha-D-galactose</text>
        <dbReference type="Rhea" id="RHEA:22168"/>
        <dbReference type="ChEBI" id="CHEBI:58885"/>
        <dbReference type="ChEBI" id="CHEBI:66914"/>
        <dbReference type="EC" id="5.1.3.2"/>
    </reaction>
</comment>
<keyword evidence="10 11" id="KW-0119">Carbohydrate metabolism</keyword>
<dbReference type="PANTHER" id="PTHR43725:SF53">
    <property type="entry name" value="UDP-ARABINOSE 4-EPIMERASE 1"/>
    <property type="match status" value="1"/>
</dbReference>
<comment type="similarity">
    <text evidence="4 11">Belongs to the NAD(P)-dependent epimerase/dehydratase family.</text>
</comment>
<dbReference type="InterPro" id="IPR036291">
    <property type="entry name" value="NAD(P)-bd_dom_sf"/>
</dbReference>
<comment type="subunit">
    <text evidence="11">Homodimer.</text>
</comment>
<dbReference type="CDD" id="cd05247">
    <property type="entry name" value="UDP_G4E_1_SDR_e"/>
    <property type="match status" value="1"/>
</dbReference>
<evidence type="ECO:0000256" key="8">
    <source>
        <dbReference type="ARBA" id="ARBA00023144"/>
    </source>
</evidence>
<organism evidence="13 14">
    <name type="scientific">Heliorestis acidaminivorans</name>
    <dbReference type="NCBI Taxonomy" id="553427"/>
    <lineage>
        <taxon>Bacteria</taxon>
        <taxon>Bacillati</taxon>
        <taxon>Bacillota</taxon>
        <taxon>Clostridia</taxon>
        <taxon>Eubacteriales</taxon>
        <taxon>Heliobacteriaceae</taxon>
        <taxon>Heliorestis</taxon>
    </lineage>
</organism>
<keyword evidence="8" id="KW-0299">Galactose metabolism</keyword>
<reference evidence="13 14" key="1">
    <citation type="submission" date="2019-10" db="EMBL/GenBank/DDBJ databases">
        <title>Whole-genome sequence of the extremophile Heliorestis acidaminivorans DSM 24790.</title>
        <authorList>
            <person name="Kyndt J.A."/>
            <person name="Meyer T.E."/>
        </authorList>
    </citation>
    <scope>NUCLEOTIDE SEQUENCE [LARGE SCALE GENOMIC DNA]</scope>
    <source>
        <strain evidence="13 14">DSM 24790</strain>
    </source>
</reference>
<evidence type="ECO:0000256" key="1">
    <source>
        <dbReference type="ARBA" id="ARBA00000083"/>
    </source>
</evidence>
<evidence type="ECO:0000256" key="10">
    <source>
        <dbReference type="ARBA" id="ARBA00023277"/>
    </source>
</evidence>
<dbReference type="SUPFAM" id="SSF51735">
    <property type="entry name" value="NAD(P)-binding Rossmann-fold domains"/>
    <property type="match status" value="1"/>
</dbReference>
<comment type="pathway">
    <text evidence="3 11">Carbohydrate metabolism; galactose metabolism.</text>
</comment>
<proteinExistence type="inferred from homology"/>
<dbReference type="Gene3D" id="3.90.25.10">
    <property type="entry name" value="UDP-galactose 4-epimerase, domain 1"/>
    <property type="match status" value="1"/>
</dbReference>
<evidence type="ECO:0000259" key="12">
    <source>
        <dbReference type="Pfam" id="PF01370"/>
    </source>
</evidence>
<evidence type="ECO:0000313" key="14">
    <source>
        <dbReference type="Proteomes" id="UP000468766"/>
    </source>
</evidence>
<feature type="domain" description="NAD-dependent epimerase/dehydratase" evidence="12">
    <location>
        <begin position="3"/>
        <end position="252"/>
    </location>
</feature>
<dbReference type="InterPro" id="IPR001509">
    <property type="entry name" value="Epimerase_deHydtase"/>
</dbReference>
<dbReference type="GO" id="GO:0033499">
    <property type="term" value="P:galactose catabolic process via UDP-galactose, Leloir pathway"/>
    <property type="evidence" value="ECO:0007669"/>
    <property type="project" value="TreeGrafter"/>
</dbReference>
<dbReference type="NCBIfam" id="TIGR01179">
    <property type="entry name" value="galE"/>
    <property type="match status" value="1"/>
</dbReference>